<dbReference type="EMBL" id="UZAF01017578">
    <property type="protein sequence ID" value="VDO42982.1"/>
    <property type="molecule type" value="Genomic_DNA"/>
</dbReference>
<feature type="signal peptide" evidence="1">
    <location>
        <begin position="1"/>
        <end position="29"/>
    </location>
</feature>
<organism evidence="4">
    <name type="scientific">Haemonchus placei</name>
    <name type="common">Barber's pole worm</name>
    <dbReference type="NCBI Taxonomy" id="6290"/>
    <lineage>
        <taxon>Eukaryota</taxon>
        <taxon>Metazoa</taxon>
        <taxon>Ecdysozoa</taxon>
        <taxon>Nematoda</taxon>
        <taxon>Chromadorea</taxon>
        <taxon>Rhabditida</taxon>
        <taxon>Rhabditina</taxon>
        <taxon>Rhabditomorpha</taxon>
        <taxon>Strongyloidea</taxon>
        <taxon>Trichostrongylidae</taxon>
        <taxon>Haemonchus</taxon>
    </lineage>
</organism>
<feature type="chain" id="PRO_5043135542" evidence="1">
    <location>
        <begin position="30"/>
        <end position="339"/>
    </location>
</feature>
<dbReference type="OMA" id="FECYANE"/>
<keyword evidence="3" id="KW-1185">Reference proteome</keyword>
<evidence type="ECO:0000313" key="3">
    <source>
        <dbReference type="Proteomes" id="UP000268014"/>
    </source>
</evidence>
<dbReference type="WBParaSite" id="HPLM_0001147901-mRNA-1">
    <property type="protein sequence ID" value="HPLM_0001147901-mRNA-1"/>
    <property type="gene ID" value="HPLM_0001147901"/>
</dbReference>
<dbReference type="OrthoDB" id="5867312at2759"/>
<dbReference type="Proteomes" id="UP000268014">
    <property type="component" value="Unassembled WGS sequence"/>
</dbReference>
<evidence type="ECO:0000256" key="1">
    <source>
        <dbReference type="SAM" id="SignalP"/>
    </source>
</evidence>
<gene>
    <name evidence="2" type="ORF">HPLM_LOCUS11471</name>
</gene>
<reference evidence="4" key="1">
    <citation type="submission" date="2016-04" db="UniProtKB">
        <authorList>
            <consortium name="WormBaseParasite"/>
        </authorList>
    </citation>
    <scope>IDENTIFICATION</scope>
</reference>
<accession>A0A158QNY3</accession>
<reference evidence="2 3" key="2">
    <citation type="submission" date="2018-11" db="EMBL/GenBank/DDBJ databases">
        <authorList>
            <consortium name="Pathogen Informatics"/>
        </authorList>
    </citation>
    <scope>NUCLEOTIDE SEQUENCE [LARGE SCALE GENOMIC DNA]</scope>
    <source>
        <strain evidence="2 3">MHpl1</strain>
    </source>
</reference>
<proteinExistence type="predicted"/>
<keyword evidence="1" id="KW-0732">Signal</keyword>
<evidence type="ECO:0000313" key="4">
    <source>
        <dbReference type="WBParaSite" id="HPLM_0001147901-mRNA-1"/>
    </source>
</evidence>
<evidence type="ECO:0000313" key="2">
    <source>
        <dbReference type="EMBL" id="VDO42982.1"/>
    </source>
</evidence>
<name>A0A158QNY3_HAEPC</name>
<protein>
    <submittedName>
        <fullName evidence="4">DUF148 domain-containing protein</fullName>
    </submittedName>
</protein>
<dbReference type="AlphaFoldDB" id="A0A158QNY3"/>
<sequence>MLERLHFFVLPCLLMSSPTLEVLDYGVLSQNITGNIAEALSNATDIDDYEYKLFDNYFPLLLVLMSLPKNETESLEKYMNQRTYAELKRMIDEKQKVSDISELVSELEQNNTDLSEFLAVVNNQRYLDLLEAYHNASIYNAIRGVWSTQLNPLLPEIDQLAILEYFAERRSNEHFRQSFWSRIWAAIRSWLMGKKEYQECNADEPRCIRRIVERLPLEMRVELDQAAETDNLNIVDNIITEELSNQPPSAQEEFELWKSANSPPKPLLDIIADKTEVEERALERLRAYDLLNSLKDYYRAMIESRSHAEQEEIRRFFQRMNDSFARCFNPIKDKYEYRY</sequence>